<comment type="caution">
    <text evidence="3">The sequence shown here is derived from an EMBL/GenBank/DDBJ whole genome shotgun (WGS) entry which is preliminary data.</text>
</comment>
<keyword evidence="2" id="KW-1133">Transmembrane helix</keyword>
<dbReference type="EMBL" id="JARIHO010000020">
    <property type="protein sequence ID" value="KAJ7346870.1"/>
    <property type="molecule type" value="Genomic_DNA"/>
</dbReference>
<sequence length="320" mass="34346">MSNPPLDTRLRCWFLILYKIKIHSSNDPCPVPFFTSLLFSTLLACQALSLFPLFVFPVLFCPAVMFSSTFSRLAIFLGLCSCVVAAPLNALQARTEEKCADNRLAPCTCHGALGLRLDSTHLSSNCPAQSFKFTNPASGKDGTVALVPDNLGEVQCDHIVELQFIANQIQKVPGICRHFQSTTGTADFQTFFNTINSQPNLVFVQSTVNHAKGIVFSNRNFKGTTEKAAAGVVSYLGLLQSNGDATRAADTIDAAMTRIMGAGNGFQTFQAHFTAAVDAAKKTTQRQVASGILSPAPVPGDPFVHQTESTNVRCGGSKTS</sequence>
<reference evidence="3" key="1">
    <citation type="submission" date="2023-03" db="EMBL/GenBank/DDBJ databases">
        <title>Massive genome expansion in bonnet fungi (Mycena s.s.) driven by repeated elements and novel gene families across ecological guilds.</title>
        <authorList>
            <consortium name="Lawrence Berkeley National Laboratory"/>
            <person name="Harder C.B."/>
            <person name="Miyauchi S."/>
            <person name="Viragh M."/>
            <person name="Kuo A."/>
            <person name="Thoen E."/>
            <person name="Andreopoulos B."/>
            <person name="Lu D."/>
            <person name="Skrede I."/>
            <person name="Drula E."/>
            <person name="Henrissat B."/>
            <person name="Morin E."/>
            <person name="Kohler A."/>
            <person name="Barry K."/>
            <person name="LaButti K."/>
            <person name="Morin E."/>
            <person name="Salamov A."/>
            <person name="Lipzen A."/>
            <person name="Mereny Z."/>
            <person name="Hegedus B."/>
            <person name="Baldrian P."/>
            <person name="Stursova M."/>
            <person name="Weitz H."/>
            <person name="Taylor A."/>
            <person name="Grigoriev I.V."/>
            <person name="Nagy L.G."/>
            <person name="Martin F."/>
            <person name="Kauserud H."/>
        </authorList>
    </citation>
    <scope>NUCLEOTIDE SEQUENCE</scope>
    <source>
        <strain evidence="3">CBHHK002</strain>
    </source>
</reference>
<organism evidence="3 4">
    <name type="scientific">Mycena albidolilacea</name>
    <dbReference type="NCBI Taxonomy" id="1033008"/>
    <lineage>
        <taxon>Eukaryota</taxon>
        <taxon>Fungi</taxon>
        <taxon>Dikarya</taxon>
        <taxon>Basidiomycota</taxon>
        <taxon>Agaricomycotina</taxon>
        <taxon>Agaricomycetes</taxon>
        <taxon>Agaricomycetidae</taxon>
        <taxon>Agaricales</taxon>
        <taxon>Marasmiineae</taxon>
        <taxon>Mycenaceae</taxon>
        <taxon>Mycena</taxon>
    </lineage>
</organism>
<keyword evidence="2" id="KW-0472">Membrane</keyword>
<protein>
    <submittedName>
        <fullName evidence="3">Uncharacterized protein</fullName>
    </submittedName>
</protein>
<proteinExistence type="predicted"/>
<feature type="region of interest" description="Disordered" evidence="1">
    <location>
        <begin position="293"/>
        <end position="320"/>
    </location>
</feature>
<dbReference type="Proteomes" id="UP001218218">
    <property type="component" value="Unassembled WGS sequence"/>
</dbReference>
<evidence type="ECO:0000256" key="2">
    <source>
        <dbReference type="SAM" id="Phobius"/>
    </source>
</evidence>
<dbReference type="AlphaFoldDB" id="A0AAD7EQ60"/>
<feature type="compositionally biased region" description="Polar residues" evidence="1">
    <location>
        <begin position="306"/>
        <end position="320"/>
    </location>
</feature>
<feature type="transmembrane region" description="Helical" evidence="2">
    <location>
        <begin position="37"/>
        <end position="61"/>
    </location>
</feature>
<evidence type="ECO:0000256" key="1">
    <source>
        <dbReference type="SAM" id="MobiDB-lite"/>
    </source>
</evidence>
<keyword evidence="4" id="KW-1185">Reference proteome</keyword>
<name>A0AAD7EQ60_9AGAR</name>
<keyword evidence="2" id="KW-0812">Transmembrane</keyword>
<accession>A0AAD7EQ60</accession>
<gene>
    <name evidence="3" type="ORF">DFH08DRAFT_204451</name>
</gene>
<evidence type="ECO:0000313" key="4">
    <source>
        <dbReference type="Proteomes" id="UP001218218"/>
    </source>
</evidence>
<evidence type="ECO:0000313" key="3">
    <source>
        <dbReference type="EMBL" id="KAJ7346870.1"/>
    </source>
</evidence>
<feature type="transmembrane region" description="Helical" evidence="2">
    <location>
        <begin position="73"/>
        <end position="91"/>
    </location>
</feature>